<dbReference type="Gene3D" id="1.10.287.1490">
    <property type="match status" value="1"/>
</dbReference>
<evidence type="ECO:0000313" key="2">
    <source>
        <dbReference type="EMBL" id="KAL0158995.1"/>
    </source>
</evidence>
<gene>
    <name evidence="2" type="ORF">M9458_047071</name>
</gene>
<accession>A0ABD0NBT6</accession>
<proteinExistence type="predicted"/>
<dbReference type="Proteomes" id="UP001529510">
    <property type="component" value="Unassembled WGS sequence"/>
</dbReference>
<dbReference type="AlphaFoldDB" id="A0ABD0NBT6"/>
<dbReference type="EMBL" id="JAMKFB020000023">
    <property type="protein sequence ID" value="KAL0158995.1"/>
    <property type="molecule type" value="Genomic_DNA"/>
</dbReference>
<protein>
    <recommendedName>
        <fullName evidence="4">Elastin microfibril interfacer 3a</fullName>
    </recommendedName>
</protein>
<organism evidence="2 3">
    <name type="scientific">Cirrhinus mrigala</name>
    <name type="common">Mrigala</name>
    <dbReference type="NCBI Taxonomy" id="683832"/>
    <lineage>
        <taxon>Eukaryota</taxon>
        <taxon>Metazoa</taxon>
        <taxon>Chordata</taxon>
        <taxon>Craniata</taxon>
        <taxon>Vertebrata</taxon>
        <taxon>Euteleostomi</taxon>
        <taxon>Actinopterygii</taxon>
        <taxon>Neopterygii</taxon>
        <taxon>Teleostei</taxon>
        <taxon>Ostariophysi</taxon>
        <taxon>Cypriniformes</taxon>
        <taxon>Cyprinidae</taxon>
        <taxon>Labeoninae</taxon>
        <taxon>Labeonini</taxon>
        <taxon>Cirrhinus</taxon>
    </lineage>
</organism>
<feature type="coiled-coil region" evidence="1">
    <location>
        <begin position="306"/>
        <end position="333"/>
    </location>
</feature>
<keyword evidence="3" id="KW-1185">Reference proteome</keyword>
<evidence type="ECO:0000256" key="1">
    <source>
        <dbReference type="SAM" id="Coils"/>
    </source>
</evidence>
<name>A0ABD0NBT6_CIRMR</name>
<feature type="non-terminal residue" evidence="2">
    <location>
        <position position="1"/>
    </location>
</feature>
<reference evidence="2 3" key="1">
    <citation type="submission" date="2024-05" db="EMBL/GenBank/DDBJ databases">
        <title>Genome sequencing and assembly of Indian major carp, Cirrhinus mrigala (Hamilton, 1822).</title>
        <authorList>
            <person name="Mohindra V."/>
            <person name="Chowdhury L.M."/>
            <person name="Lal K."/>
            <person name="Jena J.K."/>
        </authorList>
    </citation>
    <scope>NUCLEOTIDE SEQUENCE [LARGE SCALE GENOMIC DNA]</scope>
    <source>
        <strain evidence="2">CM1030</strain>
        <tissue evidence="2">Blood</tissue>
    </source>
</reference>
<evidence type="ECO:0000313" key="3">
    <source>
        <dbReference type="Proteomes" id="UP001529510"/>
    </source>
</evidence>
<evidence type="ECO:0008006" key="4">
    <source>
        <dbReference type="Google" id="ProtNLM"/>
    </source>
</evidence>
<keyword evidence="1" id="KW-0175">Coiled coil</keyword>
<sequence>VQQQCHKEHLTGQEQIQLSLDGRETGLRKELGELQAQIQGLTINSLTQRMFQLEDSITSLTESQRQLQVDLTEQTLHIETLLETRLVDMESRINASEHDGLGPGFSSLDGFKTLLDDKLKTLERRLFVAVEELSNATAPALLEGQVVPALETEIDSIRRRVEADLDGMQKQMSVLELLCTSACSPASSPETALIQTDGEDCKETEKKMLDRLDVHSSKLDHLNSTLQGILTQLSQEDLEGSIQGEITLLKINVNSVNRTLKGLRDSVSLFAREVGQVNSTWQERENRLVTQVQGISDLVERQASMLGAGERRLIQLKAELQNLRRRLAGELQGCRTTTQGMQQEVMGVESRITQVEGQCGSLGELADDLERIRSELERHSDSFLAQVNGTLTSHSEQLVQLKDGLKDCMSKTDPARLRGDGQ</sequence>
<comment type="caution">
    <text evidence="2">The sequence shown here is derived from an EMBL/GenBank/DDBJ whole genome shotgun (WGS) entry which is preliminary data.</text>
</comment>